<sequence>MNRPPSGPPGEPPPGTPWHLRRPGPDDRTGVARPRPRPAPPPPPGNPPQRPPEIPWYLQRPDRPPPPPPAAHIEPPKPAVAAPRDATTDLKKFLPWLFLAVAGVAAMIAATVLVSTMTHLARIGGAVLDVTKVQAGVLQTLSDPASGYGANTVSNVSCNGGRNPSARQGTTFSCDATVNGVPRHVAVLVSDDHGTYEIDSPR</sequence>
<feature type="transmembrane region" description="Helical" evidence="2">
    <location>
        <begin position="93"/>
        <end position="114"/>
    </location>
</feature>
<evidence type="ECO:0000313" key="5">
    <source>
        <dbReference type="Proteomes" id="UP001236585"/>
    </source>
</evidence>
<feature type="compositionally biased region" description="Pro residues" evidence="1">
    <location>
        <begin position="1"/>
        <end position="16"/>
    </location>
</feature>
<dbReference type="Proteomes" id="UP001236585">
    <property type="component" value="Chromosome"/>
</dbReference>
<keyword evidence="2" id="KW-0812">Transmembrane</keyword>
<keyword evidence="2" id="KW-1133">Transmembrane helix</keyword>
<reference evidence="4 5" key="1">
    <citation type="journal article" date="2023" name="Microbiol. Resour. Announc.">
        <title>Complete Genome Sequence of Mycobacterium wuenschmanii, a novel Nontuberculous Mycobacterium Isolated from a captive population of Amazon Milk Frogs.</title>
        <authorList>
            <person name="Hicks J."/>
            <person name="Zeineldin M."/>
            <person name="Ward H."/>
            <person name="Wuenschmann A."/>
            <person name="Camp P."/>
            <person name="Farrell D."/>
            <person name="Lehman K."/>
            <person name="Thacker T."/>
            <person name="Cuthbert E."/>
        </authorList>
    </citation>
    <scope>NUCLEOTIDE SEQUENCE [LARGE SCALE GENOMIC DNA]</scope>
    <source>
        <strain evidence="4 5">Wuenschmanii</strain>
    </source>
</reference>
<protein>
    <submittedName>
        <fullName evidence="4">DUF4333 domain-containing protein</fullName>
    </submittedName>
</protein>
<keyword evidence="2" id="KW-0472">Membrane</keyword>
<evidence type="ECO:0000256" key="2">
    <source>
        <dbReference type="SAM" id="Phobius"/>
    </source>
</evidence>
<feature type="compositionally biased region" description="Pro residues" evidence="1">
    <location>
        <begin position="37"/>
        <end position="54"/>
    </location>
</feature>
<dbReference type="RefSeq" id="WP_285186200.1">
    <property type="nucleotide sequence ID" value="NZ_CP126981.1"/>
</dbReference>
<proteinExistence type="predicted"/>
<evidence type="ECO:0000313" key="4">
    <source>
        <dbReference type="EMBL" id="WIM86726.1"/>
    </source>
</evidence>
<evidence type="ECO:0000256" key="1">
    <source>
        <dbReference type="SAM" id="MobiDB-lite"/>
    </source>
</evidence>
<feature type="domain" description="DUF4333" evidence="3">
    <location>
        <begin position="121"/>
        <end position="194"/>
    </location>
</feature>
<dbReference type="InterPro" id="IPR025637">
    <property type="entry name" value="DUF4333"/>
</dbReference>
<gene>
    <name evidence="4" type="ORF">PT015_17815</name>
</gene>
<dbReference type="Pfam" id="PF14230">
    <property type="entry name" value="DUF4333"/>
    <property type="match status" value="1"/>
</dbReference>
<accession>A0ABY8VUK1</accession>
<evidence type="ECO:0000259" key="3">
    <source>
        <dbReference type="Pfam" id="PF14230"/>
    </source>
</evidence>
<dbReference type="EMBL" id="CP126981">
    <property type="protein sequence ID" value="WIM86726.1"/>
    <property type="molecule type" value="Genomic_DNA"/>
</dbReference>
<name>A0ABY8VUK1_9MYCO</name>
<feature type="region of interest" description="Disordered" evidence="1">
    <location>
        <begin position="1"/>
        <end position="84"/>
    </location>
</feature>
<keyword evidence="5" id="KW-1185">Reference proteome</keyword>
<organism evidence="4 5">
    <name type="scientific">Candidatus Mycobacterium wuenschmannii</name>
    <dbReference type="NCBI Taxonomy" id="3027808"/>
    <lineage>
        <taxon>Bacteria</taxon>
        <taxon>Bacillati</taxon>
        <taxon>Actinomycetota</taxon>
        <taxon>Actinomycetes</taxon>
        <taxon>Mycobacteriales</taxon>
        <taxon>Mycobacteriaceae</taxon>
        <taxon>Mycobacterium</taxon>
    </lineage>
</organism>